<evidence type="ECO:0000256" key="1">
    <source>
        <dbReference type="SAM" id="Phobius"/>
    </source>
</evidence>
<dbReference type="RefSeq" id="WP_001236643.1">
    <property type="nucleotide sequence ID" value="NZ_AP018808.1"/>
</dbReference>
<sequence length="159" mass="18160">MRLHVKLKEFLSMFFMAILFFPAFNASLFFTGVKPLYSIIKCSTEIFYDWRMLILCFGFMSFSFLNIHVILLTIIKSFLIKKTKVVNFATDITIQLTLIFLLIAIVIAPLIAPFVTGYVNANYHPCGNNTGIFPGAIYIKNGMKCNNEYISRKEDSAVK</sequence>
<evidence type="ECO:0000313" key="8">
    <source>
        <dbReference type="EMBL" id="SQD06657.1"/>
    </source>
</evidence>
<dbReference type="EMBL" id="UGBT01000002">
    <property type="protein sequence ID" value="STH72048.1"/>
    <property type="molecule type" value="Genomic_DNA"/>
</dbReference>
<dbReference type="EMBL" id="UARW01000010">
    <property type="protein sequence ID" value="SQD06657.1"/>
    <property type="molecule type" value="Genomic_DNA"/>
</dbReference>
<evidence type="ECO:0000313" key="5">
    <source>
        <dbReference type="EMBL" id="KNF61012.1"/>
    </source>
</evidence>
<dbReference type="AlphaFoldDB" id="A0A066Q2Y8"/>
<reference evidence="6" key="3">
    <citation type="submission" date="2017-03" db="EMBL/GenBank/DDBJ databases">
        <title>The mobilome is the main driver of stx2-positive O26:H11 Escherichia coli strains evolution.</title>
        <authorList>
            <person name="Delannoy S."/>
            <person name="Mariani-Kurkdjian P."/>
            <person name="Webb H.E."/>
            <person name="Bonacorsi S."/>
            <person name="Fach P."/>
        </authorList>
    </citation>
    <scope>NUCLEOTIDE SEQUENCE</scope>
    <source>
        <strain evidence="6">34870</strain>
    </source>
</reference>
<gene>
    <name evidence="3" type="primary">ykfM</name>
    <name evidence="6" type="ORF">ABE91_003915</name>
    <name evidence="2" type="ORF">BG944_004722</name>
    <name evidence="3" type="ORF">BvCmsKKP061_03778</name>
    <name evidence="13" type="ORF">C9194_22935</name>
    <name evidence="7" type="ORF">DIV22_22370</name>
    <name evidence="4" type="ORF">J5U05_002076</name>
    <name evidence="9" type="ORF">NCTC11341_03709</name>
    <name evidence="8" type="ORF">NCTC8009_07254</name>
    <name evidence="11" type="ORF">NCTC8333_04702</name>
    <name evidence="10" type="ORF">NCTC8622_02746</name>
    <name evidence="12" type="ORF">NCTC8960_01509</name>
    <name evidence="5" type="ORF">WR15_26955</name>
</gene>
<reference evidence="3 22" key="5">
    <citation type="submission" date="2018-04" db="EMBL/GenBank/DDBJ databases">
        <title>Large scale genomics of bovine and human commensal E. coli to reveal the emerging process of EHEC.</title>
        <authorList>
            <person name="Arimizu Y."/>
            <person name="Ogura Y."/>
        </authorList>
    </citation>
    <scope>NUCLEOTIDE SEQUENCE [LARGE SCALE GENOMIC DNA]</scope>
    <source>
        <strain evidence="3 22">KK-P061</strain>
    </source>
</reference>
<dbReference type="Proteomes" id="UP000303027">
    <property type="component" value="Unassembled WGS sequence"/>
</dbReference>
<evidence type="ECO:0000313" key="13">
    <source>
        <dbReference type="EMBL" id="TJF61160.1"/>
    </source>
</evidence>
<feature type="transmembrane region" description="Helical" evidence="1">
    <location>
        <begin position="96"/>
        <end position="119"/>
    </location>
</feature>
<keyword evidence="1" id="KW-0812">Transmembrane</keyword>
<protein>
    <submittedName>
        <fullName evidence="5">Uncharacterized protein</fullName>
    </submittedName>
</protein>
<dbReference type="EMBL" id="UGFE01000002">
    <property type="protein sequence ID" value="STM25669.1"/>
    <property type="molecule type" value="Genomic_DNA"/>
</dbReference>
<dbReference type="EMBL" id="BFXY01000125">
    <property type="protein sequence ID" value="GDH54083.1"/>
    <property type="molecule type" value="Genomic_DNA"/>
</dbReference>
<evidence type="ECO:0000313" key="14">
    <source>
        <dbReference type="Proteomes" id="UP000036331"/>
    </source>
</evidence>
<accession>A0A066Q2Y8</accession>
<feature type="transmembrane region" description="Helical" evidence="1">
    <location>
        <begin position="12"/>
        <end position="32"/>
    </location>
</feature>
<dbReference type="EMBL" id="DADRWU010000015">
    <property type="protein sequence ID" value="HBA4246964.1"/>
    <property type="molecule type" value="Genomic_DNA"/>
</dbReference>
<reference evidence="4" key="10">
    <citation type="submission" date="2021-03" db="EMBL/GenBank/DDBJ databases">
        <authorList>
            <consortium name="NCBI Pathogen Detection Project"/>
        </authorList>
    </citation>
    <scope>NUCLEOTIDE SEQUENCE</scope>
    <source>
        <strain evidence="4">ST-87-5</strain>
    </source>
</reference>
<name>A0A066Q2Y8_ECOLX</name>
<reference evidence="5 15" key="2">
    <citation type="submission" date="2015-07" db="EMBL/GenBank/DDBJ databases">
        <title>Genome sequences of 64 non-O157:H7 Shiga toxin-producing Escherichia coli strains.</title>
        <authorList>
            <person name="Gonzalez-Escalona N."/>
            <person name="Toro M."/>
            <person name="Timme R."/>
            <person name="Payne J."/>
        </authorList>
    </citation>
    <scope>NUCLEOTIDE SEQUENCE [LARGE SCALE GENOMIC DNA]</scope>
    <source>
        <strain evidence="5 15">CFSAN026843</strain>
    </source>
</reference>
<evidence type="ECO:0000313" key="19">
    <source>
        <dbReference type="Proteomes" id="UP000254428"/>
    </source>
</evidence>
<evidence type="ECO:0000313" key="23">
    <source>
        <dbReference type="Proteomes" id="UP000305093"/>
    </source>
</evidence>
<evidence type="ECO:0000313" key="9">
    <source>
        <dbReference type="EMBL" id="STH72048.1"/>
    </source>
</evidence>
<evidence type="ECO:0000313" key="15">
    <source>
        <dbReference type="Proteomes" id="UP000037564"/>
    </source>
</evidence>
<evidence type="ECO:0000313" key="7">
    <source>
        <dbReference type="EMBL" id="PZZ62782.1"/>
    </source>
</evidence>
<evidence type="ECO:0000313" key="24">
    <source>
        <dbReference type="Proteomes" id="UP000521994"/>
    </source>
</evidence>
<dbReference type="EMBL" id="UGFO01000006">
    <property type="protein sequence ID" value="STN11308.1"/>
    <property type="molecule type" value="Genomic_DNA"/>
</dbReference>
<evidence type="ECO:0000313" key="12">
    <source>
        <dbReference type="EMBL" id="STN11308.1"/>
    </source>
</evidence>
<dbReference type="EMBL" id="UGCP01000002">
    <property type="protein sequence ID" value="STI83707.1"/>
    <property type="molecule type" value="Genomic_DNA"/>
</dbReference>
<evidence type="ECO:0000313" key="4">
    <source>
        <dbReference type="EMBL" id="HBA4246964.1"/>
    </source>
</evidence>
<feature type="transmembrane region" description="Helical" evidence="1">
    <location>
        <begin position="52"/>
        <end position="75"/>
    </location>
</feature>
<organism evidence="5 15">
    <name type="scientific">Escherichia coli</name>
    <dbReference type="NCBI Taxonomy" id="562"/>
    <lineage>
        <taxon>Bacteria</taxon>
        <taxon>Pseudomonadati</taxon>
        <taxon>Pseudomonadota</taxon>
        <taxon>Gammaproteobacteria</taxon>
        <taxon>Enterobacterales</taxon>
        <taxon>Enterobacteriaceae</taxon>
        <taxon>Escherichia</taxon>
    </lineage>
</organism>
<evidence type="ECO:0000313" key="3">
    <source>
        <dbReference type="EMBL" id="GDH54083.1"/>
    </source>
</evidence>
<evidence type="ECO:0000313" key="17">
    <source>
        <dbReference type="Proteomes" id="UP000250991"/>
    </source>
</evidence>
<evidence type="ECO:0000313" key="2">
    <source>
        <dbReference type="EMBL" id="EFI0215459.1"/>
    </source>
</evidence>
<dbReference type="Proteomes" id="UP000305093">
    <property type="component" value="Unassembled WGS sequence"/>
</dbReference>
<reference evidence="2 24" key="9">
    <citation type="submission" date="2020-02" db="EMBL/GenBank/DDBJ databases">
        <authorList>
            <consortium name="PulseNet: The National Subtyping Network for Foodborne Disease Surveillance"/>
            <person name="Tarr C.L."/>
            <person name="Trees E."/>
            <person name="Katz L.S."/>
            <person name="Carleton-Romer H.A."/>
            <person name="Stroika S."/>
            <person name="Kucerova Z."/>
            <person name="Roache K.F."/>
            <person name="Sabol A.L."/>
            <person name="Besser J."/>
            <person name="Gerner-Smidt P."/>
        </authorList>
    </citation>
    <scope>NUCLEOTIDE SEQUENCE [LARGE SCALE GENOMIC DNA]</scope>
    <source>
        <strain evidence="2 24">2014C-3796</strain>
    </source>
</reference>
<reference evidence="7 16" key="6">
    <citation type="submission" date="2018-05" db="EMBL/GenBank/DDBJ databases">
        <title>Genomic sequencing of EHEC O26 New European Clone.</title>
        <authorList>
            <person name="Karnisova L."/>
            <person name="Nunvar J."/>
            <person name="Marejkova M."/>
            <person name="Mellmann A."/>
            <person name="Drevinek P."/>
            <person name="Blahova K."/>
            <person name="Bielaszewska M."/>
        </authorList>
    </citation>
    <scope>NUCLEOTIDE SEQUENCE [LARGE SCALE GENOMIC DNA]</scope>
    <source>
        <strain evidence="7 16">14-391</strain>
    </source>
</reference>
<dbReference type="Proteomes" id="UP000255057">
    <property type="component" value="Unassembled WGS sequence"/>
</dbReference>
<dbReference type="PATRIC" id="fig|562.12823.peg.4948"/>
<dbReference type="Proteomes" id="UP000521994">
    <property type="component" value="Unassembled WGS sequence"/>
</dbReference>
<dbReference type="Proteomes" id="UP000254428">
    <property type="component" value="Unassembled WGS sequence"/>
</dbReference>
<dbReference type="EMBL" id="RROO01000060">
    <property type="protein sequence ID" value="TJF61160.1"/>
    <property type="molecule type" value="Genomic_DNA"/>
</dbReference>
<dbReference type="Proteomes" id="UP000871786">
    <property type="component" value="Unassembled WGS sequence"/>
</dbReference>
<evidence type="ECO:0000313" key="6">
    <source>
        <dbReference type="EMBL" id="PBN77600.1"/>
    </source>
</evidence>
<evidence type="ECO:0000313" key="22">
    <source>
        <dbReference type="Proteomes" id="UP000303027"/>
    </source>
</evidence>
<evidence type="ECO:0000313" key="11">
    <source>
        <dbReference type="EMBL" id="STM25669.1"/>
    </source>
</evidence>
<dbReference type="Proteomes" id="UP000250991">
    <property type="component" value="Unassembled WGS sequence"/>
</dbReference>
<dbReference type="Proteomes" id="UP000037564">
    <property type="component" value="Unassembled WGS sequence"/>
</dbReference>
<dbReference type="EMBL" id="AASXRC010000040">
    <property type="protein sequence ID" value="EFI0215459.1"/>
    <property type="molecule type" value="Genomic_DNA"/>
</dbReference>
<evidence type="ECO:0000313" key="18">
    <source>
        <dbReference type="Proteomes" id="UP000254079"/>
    </source>
</evidence>
<dbReference type="OMA" id="GCVNANY"/>
<evidence type="ECO:0000313" key="10">
    <source>
        <dbReference type="EMBL" id="STI83707.1"/>
    </source>
</evidence>
<reference evidence="6 14" key="1">
    <citation type="journal article" date="2015" name="Genome Announc.">
        <title>Draft Genome Sequences of Human-Pathogenic Escherichia coli O26:H11 Strains Carrying the stx2 Gene Only and Circulating in France.</title>
        <authorList>
            <person name="Delannoy S."/>
            <person name="Mariani-Kurkdjian P."/>
            <person name="Bonacorsi S."/>
            <person name="Liguori S."/>
            <person name="Ison S.A."/>
            <person name="Fach P."/>
        </authorList>
    </citation>
    <scope>NUCLEOTIDE SEQUENCE [LARGE SCALE GENOMIC DNA]</scope>
    <source>
        <strain evidence="6 14">34870</strain>
    </source>
</reference>
<reference evidence="13 23" key="8">
    <citation type="submission" date="2018-12" db="EMBL/GenBank/DDBJ databases">
        <title>Food and Water Safety Consortium.</title>
        <authorList>
            <person name="Tyson S."/>
            <person name="Peterson C.-L."/>
            <person name="Olson A."/>
            <person name="Tyler S."/>
            <person name="Cabral J."/>
            <person name="Lynch T."/>
            <person name="Knox N."/>
            <person name="Van Domselaar G."/>
            <person name="Graham M."/>
        </authorList>
    </citation>
    <scope>NUCLEOTIDE SEQUENCE [LARGE SCALE GENOMIC DNA]</scope>
    <source>
        <strain evidence="13 23">FWSEC0419</strain>
    </source>
</reference>
<proteinExistence type="predicted"/>
<dbReference type="Proteomes" id="UP000254079">
    <property type="component" value="Unassembled WGS sequence"/>
</dbReference>
<keyword evidence="1" id="KW-0472">Membrane</keyword>
<keyword evidence="1" id="KW-1133">Transmembrane helix</keyword>
<evidence type="ECO:0000313" key="20">
    <source>
        <dbReference type="Proteomes" id="UP000254718"/>
    </source>
</evidence>
<dbReference type="Proteomes" id="UP000254718">
    <property type="component" value="Unassembled WGS sequence"/>
</dbReference>
<dbReference type="EMBL" id="LDXE02000001">
    <property type="protein sequence ID" value="PBN77600.1"/>
    <property type="molecule type" value="Genomic_DNA"/>
</dbReference>
<reference evidence="4" key="4">
    <citation type="journal article" date="2018" name="Genome Biol.">
        <title>SKESA: strategic k-mer extension for scrupulous assemblies.</title>
        <authorList>
            <person name="Souvorov A."/>
            <person name="Agarwala R."/>
            <person name="Lipman D.J."/>
        </authorList>
    </citation>
    <scope>NUCLEOTIDE SEQUENCE</scope>
    <source>
        <strain evidence="4">ST-87-5</strain>
    </source>
</reference>
<dbReference type="Proteomes" id="UP000248865">
    <property type="component" value="Unassembled WGS sequence"/>
</dbReference>
<evidence type="ECO:0000313" key="21">
    <source>
        <dbReference type="Proteomes" id="UP000255057"/>
    </source>
</evidence>
<dbReference type="Proteomes" id="UP000036331">
    <property type="component" value="Unassembled WGS sequence"/>
</dbReference>
<dbReference type="EMBL" id="LGZN01000110">
    <property type="protein sequence ID" value="KNF61012.1"/>
    <property type="molecule type" value="Genomic_DNA"/>
</dbReference>
<dbReference type="EMBL" id="QFSS01000288">
    <property type="protein sequence ID" value="PZZ62782.1"/>
    <property type="molecule type" value="Genomic_DNA"/>
</dbReference>
<reference evidence="17 18" key="7">
    <citation type="submission" date="2018-06" db="EMBL/GenBank/DDBJ databases">
        <authorList>
            <consortium name="Pathogen Informatics"/>
            <person name="Doyle S."/>
        </authorList>
    </citation>
    <scope>NUCLEOTIDE SEQUENCE [LARGE SCALE GENOMIC DNA]</scope>
    <source>
        <strain evidence="9 19">NCTC11341</strain>
        <strain evidence="8 17">NCTC8009</strain>
        <strain evidence="11 20">NCTC8333</strain>
        <strain evidence="10 18">NCTC8622</strain>
        <strain evidence="12 21">NCTC8960</strain>
    </source>
</reference>
<evidence type="ECO:0000313" key="16">
    <source>
        <dbReference type="Proteomes" id="UP000248865"/>
    </source>
</evidence>